<keyword evidence="1" id="KW-0472">Membrane</keyword>
<proteinExistence type="predicted"/>
<accession>A0A291RQF9</accession>
<protein>
    <submittedName>
        <fullName evidence="2">Uncharacterized protein</fullName>
    </submittedName>
</protein>
<sequence>MGSAGPALGSAAVGSAATGSAILTCLLALPSQPPAPESPLQLSPPRVAPIVPFIPVAAPIAVPPPPLAPPPPAPPKPVVIPPRAAYIPPPPESSAPLPTGLGTVKIMTILVVSTLLGAGGVAVRGRGRAR</sequence>
<dbReference type="EMBL" id="CP023778">
    <property type="protein sequence ID" value="ATL69530.1"/>
    <property type="molecule type" value="Genomic_DNA"/>
</dbReference>
<name>A0A291RQF9_9NOCA</name>
<evidence type="ECO:0000313" key="2">
    <source>
        <dbReference type="EMBL" id="ATL69530.1"/>
    </source>
</evidence>
<feature type="transmembrane region" description="Helical" evidence="1">
    <location>
        <begin position="106"/>
        <end position="123"/>
    </location>
</feature>
<feature type="transmembrane region" description="Helical" evidence="1">
    <location>
        <begin position="7"/>
        <end position="29"/>
    </location>
</feature>
<organism evidence="2 3">
    <name type="scientific">Nocardia terpenica</name>
    <dbReference type="NCBI Taxonomy" id="455432"/>
    <lineage>
        <taxon>Bacteria</taxon>
        <taxon>Bacillati</taxon>
        <taxon>Actinomycetota</taxon>
        <taxon>Actinomycetes</taxon>
        <taxon>Mycobacteriales</taxon>
        <taxon>Nocardiaceae</taxon>
        <taxon>Nocardia</taxon>
    </lineage>
</organism>
<dbReference type="Proteomes" id="UP000221961">
    <property type="component" value="Chromosome"/>
</dbReference>
<evidence type="ECO:0000256" key="1">
    <source>
        <dbReference type="SAM" id="Phobius"/>
    </source>
</evidence>
<gene>
    <name evidence="2" type="ORF">CRH09_28480</name>
</gene>
<keyword evidence="1" id="KW-0812">Transmembrane</keyword>
<reference evidence="2 3" key="1">
    <citation type="submission" date="2017-10" db="EMBL/GenBank/DDBJ databases">
        <title>Comparative genomics between pathogenic Norcardia.</title>
        <authorList>
            <person name="Zeng L."/>
        </authorList>
    </citation>
    <scope>NUCLEOTIDE SEQUENCE [LARGE SCALE GENOMIC DNA]</scope>
    <source>
        <strain evidence="2 3">NC_YFY_NT001</strain>
    </source>
</reference>
<dbReference type="AlphaFoldDB" id="A0A291RQF9"/>
<evidence type="ECO:0000313" key="3">
    <source>
        <dbReference type="Proteomes" id="UP000221961"/>
    </source>
</evidence>
<dbReference type="KEGG" id="ntp:CRH09_28480"/>
<keyword evidence="1" id="KW-1133">Transmembrane helix</keyword>